<protein>
    <submittedName>
        <fullName evidence="2">Uncharacterized protein</fullName>
    </submittedName>
</protein>
<dbReference type="PANTHER" id="PTHR33095">
    <property type="entry name" value="OS07G0619500 PROTEIN"/>
    <property type="match status" value="1"/>
</dbReference>
<comment type="caution">
    <text evidence="2">The sequence shown here is derived from an EMBL/GenBank/DDBJ whole genome shotgun (WGS) entry which is preliminary data.</text>
</comment>
<accession>A0ABD1SXK0</accession>
<dbReference type="Proteomes" id="UP001604336">
    <property type="component" value="Unassembled WGS sequence"/>
</dbReference>
<dbReference type="AlphaFoldDB" id="A0ABD1SXK0"/>
<evidence type="ECO:0000313" key="2">
    <source>
        <dbReference type="EMBL" id="KAL2505176.1"/>
    </source>
</evidence>
<dbReference type="InterPro" id="IPR012442">
    <property type="entry name" value="DUF1645_plant"/>
</dbReference>
<feature type="region of interest" description="Disordered" evidence="1">
    <location>
        <begin position="149"/>
        <end position="169"/>
    </location>
</feature>
<proteinExistence type="predicted"/>
<reference evidence="3" key="1">
    <citation type="submission" date="2024-07" db="EMBL/GenBank/DDBJ databases">
        <title>Two chromosome-level genome assemblies of Korean endemic species Abeliophyllum distichum and Forsythia ovata (Oleaceae).</title>
        <authorList>
            <person name="Jang H."/>
        </authorList>
    </citation>
    <scope>NUCLEOTIDE SEQUENCE [LARGE SCALE GENOMIC DNA]</scope>
</reference>
<evidence type="ECO:0000256" key="1">
    <source>
        <dbReference type="SAM" id="MobiDB-lite"/>
    </source>
</evidence>
<keyword evidence="3" id="KW-1185">Reference proteome</keyword>
<gene>
    <name evidence="2" type="ORF">Adt_20797</name>
</gene>
<dbReference type="PANTHER" id="PTHR33095:SF23">
    <property type="entry name" value="DUF1645 FAMILY PROTEIN"/>
    <property type="match status" value="1"/>
</dbReference>
<dbReference type="EMBL" id="JBFOLK010000006">
    <property type="protein sequence ID" value="KAL2505176.1"/>
    <property type="molecule type" value="Genomic_DNA"/>
</dbReference>
<sequence>MINEMADGEEELCVCPSFNSYSADRVAEIAAKVTGMNPNDAVEDGNDEDNNYDDDFEFALVGENQEVLAEEFFFDSQIRQVFPVFNRDFLVNNDDFQLKSSDQEVESIRIPLNKIFSENRDHDTPSSSSSEVDELETLPPGTYCMWRPKKVQSSPSQCKKSKSTGSASKRWKIRDLLRRSNSDGKDSFVFLTPKHKEEKSKEIKNSKHSTTKRVFSGIGGVKSVAKSPHEAFYVQNRTIKEGDKKKSYLPYRQDLVGFFASANGLGRSFPSL</sequence>
<evidence type="ECO:0000313" key="3">
    <source>
        <dbReference type="Proteomes" id="UP001604336"/>
    </source>
</evidence>
<dbReference type="Pfam" id="PF07816">
    <property type="entry name" value="DUF1645"/>
    <property type="match status" value="1"/>
</dbReference>
<organism evidence="2 3">
    <name type="scientific">Abeliophyllum distichum</name>
    <dbReference type="NCBI Taxonomy" id="126358"/>
    <lineage>
        <taxon>Eukaryota</taxon>
        <taxon>Viridiplantae</taxon>
        <taxon>Streptophyta</taxon>
        <taxon>Embryophyta</taxon>
        <taxon>Tracheophyta</taxon>
        <taxon>Spermatophyta</taxon>
        <taxon>Magnoliopsida</taxon>
        <taxon>eudicotyledons</taxon>
        <taxon>Gunneridae</taxon>
        <taxon>Pentapetalae</taxon>
        <taxon>asterids</taxon>
        <taxon>lamiids</taxon>
        <taxon>Lamiales</taxon>
        <taxon>Oleaceae</taxon>
        <taxon>Forsythieae</taxon>
        <taxon>Abeliophyllum</taxon>
    </lineage>
</organism>
<name>A0ABD1SXK0_9LAMI</name>